<dbReference type="Pfam" id="PF02452">
    <property type="entry name" value="PemK_toxin"/>
    <property type="match status" value="1"/>
</dbReference>
<dbReference type="Gene3D" id="2.30.30.110">
    <property type="match status" value="1"/>
</dbReference>
<comment type="similarity">
    <text evidence="1">Belongs to the PemK/MazF family.</text>
</comment>
<organism evidence="3 4">
    <name type="scientific">Isoptericola hypogeus</name>
    <dbReference type="NCBI Taxonomy" id="300179"/>
    <lineage>
        <taxon>Bacteria</taxon>
        <taxon>Bacillati</taxon>
        <taxon>Actinomycetota</taxon>
        <taxon>Actinomycetes</taxon>
        <taxon>Micrococcales</taxon>
        <taxon>Promicromonosporaceae</taxon>
        <taxon>Isoptericola</taxon>
    </lineage>
</organism>
<gene>
    <name evidence="3" type="primary">mazF3</name>
    <name evidence="3" type="ORF">GCM10009809_01610</name>
</gene>
<evidence type="ECO:0000256" key="1">
    <source>
        <dbReference type="ARBA" id="ARBA00007521"/>
    </source>
</evidence>
<keyword evidence="2" id="KW-1277">Toxin-antitoxin system</keyword>
<accession>A0ABN2IPX3</accession>
<evidence type="ECO:0000256" key="2">
    <source>
        <dbReference type="ARBA" id="ARBA00022649"/>
    </source>
</evidence>
<dbReference type="Proteomes" id="UP001501138">
    <property type="component" value="Unassembled WGS sequence"/>
</dbReference>
<sequence>MRPIHLVRLDKTRPAVVLTREPVRSRRRWVSVAPIKSKALGLATEVLVDERNGIEHGSAVDCDSIQTVLVDDVGRQVGFLLDGQEEDLARAISTAFDLADFGPL</sequence>
<evidence type="ECO:0000313" key="3">
    <source>
        <dbReference type="EMBL" id="GAA1709071.1"/>
    </source>
</evidence>
<comment type="caution">
    <text evidence="3">The sequence shown here is derived from an EMBL/GenBank/DDBJ whole genome shotgun (WGS) entry which is preliminary data.</text>
</comment>
<dbReference type="PANTHER" id="PTHR33988">
    <property type="entry name" value="ENDORIBONUCLEASE MAZF-RELATED"/>
    <property type="match status" value="1"/>
</dbReference>
<dbReference type="RefSeq" id="WP_344244682.1">
    <property type="nucleotide sequence ID" value="NZ_BAAAPM010000002.1"/>
</dbReference>
<proteinExistence type="inferred from homology"/>
<dbReference type="InterPro" id="IPR011067">
    <property type="entry name" value="Plasmid_toxin/cell-grow_inhib"/>
</dbReference>
<dbReference type="PANTHER" id="PTHR33988:SF2">
    <property type="entry name" value="ENDORIBONUCLEASE MAZF"/>
    <property type="match status" value="1"/>
</dbReference>
<evidence type="ECO:0000313" key="4">
    <source>
        <dbReference type="Proteomes" id="UP001501138"/>
    </source>
</evidence>
<reference evidence="3 4" key="1">
    <citation type="journal article" date="2019" name="Int. J. Syst. Evol. Microbiol.">
        <title>The Global Catalogue of Microorganisms (GCM) 10K type strain sequencing project: providing services to taxonomists for standard genome sequencing and annotation.</title>
        <authorList>
            <consortium name="The Broad Institute Genomics Platform"/>
            <consortium name="The Broad Institute Genome Sequencing Center for Infectious Disease"/>
            <person name="Wu L."/>
            <person name="Ma J."/>
        </authorList>
    </citation>
    <scope>NUCLEOTIDE SEQUENCE [LARGE SCALE GENOMIC DNA]</scope>
    <source>
        <strain evidence="3 4">JCM 15589</strain>
    </source>
</reference>
<dbReference type="EMBL" id="BAAAPM010000002">
    <property type="protein sequence ID" value="GAA1709071.1"/>
    <property type="molecule type" value="Genomic_DNA"/>
</dbReference>
<name>A0ABN2IPX3_9MICO</name>
<dbReference type="InterPro" id="IPR003477">
    <property type="entry name" value="PemK-like"/>
</dbReference>
<dbReference type="SUPFAM" id="SSF50118">
    <property type="entry name" value="Cell growth inhibitor/plasmid maintenance toxic component"/>
    <property type="match status" value="1"/>
</dbReference>
<keyword evidence="4" id="KW-1185">Reference proteome</keyword>
<protein>
    <submittedName>
        <fullName evidence="3">Type II toxin-antitoxin system toxin endoribonuclease MazF3</fullName>
    </submittedName>
</protein>